<organism evidence="1 2">
    <name type="scientific">Oedothorax gibbosus</name>
    <dbReference type="NCBI Taxonomy" id="931172"/>
    <lineage>
        <taxon>Eukaryota</taxon>
        <taxon>Metazoa</taxon>
        <taxon>Ecdysozoa</taxon>
        <taxon>Arthropoda</taxon>
        <taxon>Chelicerata</taxon>
        <taxon>Arachnida</taxon>
        <taxon>Araneae</taxon>
        <taxon>Araneomorphae</taxon>
        <taxon>Entelegynae</taxon>
        <taxon>Araneoidea</taxon>
        <taxon>Linyphiidae</taxon>
        <taxon>Erigoninae</taxon>
        <taxon>Oedothorax</taxon>
    </lineage>
</organism>
<name>A0AAV6VWP2_9ARAC</name>
<proteinExistence type="predicted"/>
<gene>
    <name evidence="1" type="ORF">JTE90_000616</name>
</gene>
<keyword evidence="2" id="KW-1185">Reference proteome</keyword>
<reference evidence="1 2" key="1">
    <citation type="journal article" date="2022" name="Nat. Ecol. Evol.">
        <title>A masculinizing supergene underlies an exaggerated male reproductive morph in a spider.</title>
        <authorList>
            <person name="Hendrickx F."/>
            <person name="De Corte Z."/>
            <person name="Sonet G."/>
            <person name="Van Belleghem S.M."/>
            <person name="Kostlbacher S."/>
            <person name="Vangestel C."/>
        </authorList>
    </citation>
    <scope>NUCLEOTIDE SEQUENCE [LARGE SCALE GENOMIC DNA]</scope>
    <source>
        <strain evidence="1">W744_W776</strain>
    </source>
</reference>
<sequence length="93" mass="10236">MGQYNFLPWSREIAPVSPIPIIPCRQSHLKISPPHPLTSGHFGLCLTEGGRMFDGEGCYTSGLEYGWECGLVEELCGIGLTSEGIGRFEDKYT</sequence>
<evidence type="ECO:0000313" key="2">
    <source>
        <dbReference type="Proteomes" id="UP000827092"/>
    </source>
</evidence>
<dbReference type="Proteomes" id="UP000827092">
    <property type="component" value="Unassembled WGS sequence"/>
</dbReference>
<accession>A0AAV6VWP2</accession>
<protein>
    <submittedName>
        <fullName evidence="1">Uncharacterized protein</fullName>
    </submittedName>
</protein>
<evidence type="ECO:0000313" key="1">
    <source>
        <dbReference type="EMBL" id="KAG8200543.1"/>
    </source>
</evidence>
<dbReference type="AlphaFoldDB" id="A0AAV6VWP2"/>
<dbReference type="EMBL" id="JAFNEN010000015">
    <property type="protein sequence ID" value="KAG8200543.1"/>
    <property type="molecule type" value="Genomic_DNA"/>
</dbReference>
<comment type="caution">
    <text evidence="1">The sequence shown here is derived from an EMBL/GenBank/DDBJ whole genome shotgun (WGS) entry which is preliminary data.</text>
</comment>